<dbReference type="PROSITE" id="PS51257">
    <property type="entry name" value="PROKAR_LIPOPROTEIN"/>
    <property type="match status" value="1"/>
</dbReference>
<name>A0A0C1G4X7_9SPHI</name>
<reference evidence="2 3" key="1">
    <citation type="submission" date="2014-10" db="EMBL/GenBank/DDBJ databases">
        <title>Pedobacter Kyungheensis.</title>
        <authorList>
            <person name="Anderson B.M."/>
            <person name="Newman J.D."/>
        </authorList>
    </citation>
    <scope>NUCLEOTIDE SEQUENCE [LARGE SCALE GENOMIC DNA]</scope>
    <source>
        <strain evidence="2 3">KACC 16221</strain>
    </source>
</reference>
<dbReference type="RefSeq" id="WP_039473745.1">
    <property type="nucleotide sequence ID" value="NZ_JSYN01000006.1"/>
</dbReference>
<keyword evidence="3" id="KW-1185">Reference proteome</keyword>
<comment type="caution">
    <text evidence="2">The sequence shown here is derived from an EMBL/GenBank/DDBJ whole genome shotgun (WGS) entry which is preliminary data.</text>
</comment>
<evidence type="ECO:0000313" key="3">
    <source>
        <dbReference type="Proteomes" id="UP000031246"/>
    </source>
</evidence>
<dbReference type="AlphaFoldDB" id="A0A0C1G4X7"/>
<evidence type="ECO:0000313" key="2">
    <source>
        <dbReference type="EMBL" id="KIA95189.1"/>
    </source>
</evidence>
<protein>
    <submittedName>
        <fullName evidence="2">Uncharacterized protein</fullName>
    </submittedName>
</protein>
<proteinExistence type="predicted"/>
<gene>
    <name evidence="2" type="ORF">OC25_07675</name>
</gene>
<dbReference type="EMBL" id="JSYN01000006">
    <property type="protein sequence ID" value="KIA95189.1"/>
    <property type="molecule type" value="Genomic_DNA"/>
</dbReference>
<accession>A0A0C1G4X7</accession>
<dbReference type="OrthoDB" id="1097608at2"/>
<dbReference type="Proteomes" id="UP000031246">
    <property type="component" value="Unassembled WGS sequence"/>
</dbReference>
<feature type="chain" id="PRO_5002131919" evidence="1">
    <location>
        <begin position="24"/>
        <end position="250"/>
    </location>
</feature>
<feature type="signal peptide" evidence="1">
    <location>
        <begin position="1"/>
        <end position="23"/>
    </location>
</feature>
<evidence type="ECO:0000256" key="1">
    <source>
        <dbReference type="SAM" id="SignalP"/>
    </source>
</evidence>
<keyword evidence="1" id="KW-0732">Signal</keyword>
<dbReference type="InterPro" id="IPR036378">
    <property type="entry name" value="FAS1_dom_sf"/>
</dbReference>
<sequence length="250" mass="27631">MKHKNINLLVLAVLLFLASACNKEYYVDSGVLTPNYNGTILQYLKSKPAMFDTTVRVIALAGMNEVLDKENVTFFAPTSSSIYKSVKALNAYLLQNGRDTVKQLSQIKPEVWRKTLSLYIFKGTNRLKDYPQIDTLAYTAFPGQSYSSYGGGRIMNIGVIFNDASSGSTSIKYAGYRQLFLSYIKDFTKPQQSLVNIPVATSDIAPNNGIIHVLRQATLSGSTLVNKHNFGFVNDIFINDVLASGIMPAQ</sequence>
<organism evidence="2 3">
    <name type="scientific">Pedobacter kyungheensis</name>
    <dbReference type="NCBI Taxonomy" id="1069985"/>
    <lineage>
        <taxon>Bacteria</taxon>
        <taxon>Pseudomonadati</taxon>
        <taxon>Bacteroidota</taxon>
        <taxon>Sphingobacteriia</taxon>
        <taxon>Sphingobacteriales</taxon>
        <taxon>Sphingobacteriaceae</taxon>
        <taxon>Pedobacter</taxon>
    </lineage>
</organism>
<dbReference type="Gene3D" id="2.30.180.10">
    <property type="entry name" value="FAS1 domain"/>
    <property type="match status" value="1"/>
</dbReference>
<dbReference type="SUPFAM" id="SSF82153">
    <property type="entry name" value="FAS1 domain"/>
    <property type="match status" value="1"/>
</dbReference>